<evidence type="ECO:0000259" key="2">
    <source>
        <dbReference type="Pfam" id="PF00652"/>
    </source>
</evidence>
<keyword evidence="4" id="KW-1185">Reference proteome</keyword>
<sequence length="187" mass="19369">MRDEGPARRIVPLLAGATLVVALTTVVTFLSGTDEAAHRDVAPPVPGAVRVRAVHSGLCLDERPAADGGGVRQAPCAAAEAPRYALEPLPGGFWQIVAGHPENGGRCLGVDAREDGAPLVGAACGPRALREAFRIESLGRPVRGHLIRVADSGLCVTVRDASRDSGAPVVQQPCARDGTGQLFGFDR</sequence>
<dbReference type="Gene3D" id="2.80.10.50">
    <property type="match status" value="1"/>
</dbReference>
<evidence type="ECO:0000256" key="1">
    <source>
        <dbReference type="SAM" id="Phobius"/>
    </source>
</evidence>
<dbReference type="InterPro" id="IPR035992">
    <property type="entry name" value="Ricin_B-like_lectins"/>
</dbReference>
<protein>
    <submittedName>
        <fullName evidence="3">RICIN domain-containing protein</fullName>
    </submittedName>
</protein>
<reference evidence="4" key="1">
    <citation type="journal article" date="2019" name="Int. J. Syst. Evol. Microbiol.">
        <title>The Global Catalogue of Microorganisms (GCM) 10K type strain sequencing project: providing services to taxonomists for standard genome sequencing and annotation.</title>
        <authorList>
            <consortium name="The Broad Institute Genomics Platform"/>
            <consortium name="The Broad Institute Genome Sequencing Center for Infectious Disease"/>
            <person name="Wu L."/>
            <person name="Ma J."/>
        </authorList>
    </citation>
    <scope>NUCLEOTIDE SEQUENCE [LARGE SCALE GENOMIC DNA]</scope>
    <source>
        <strain evidence="4">CGMCC 4.1648</strain>
    </source>
</reference>
<organism evidence="3 4">
    <name type="scientific">Streptomyces coeruleoprunus</name>
    <dbReference type="NCBI Taxonomy" id="285563"/>
    <lineage>
        <taxon>Bacteria</taxon>
        <taxon>Bacillati</taxon>
        <taxon>Actinomycetota</taxon>
        <taxon>Actinomycetes</taxon>
        <taxon>Kitasatosporales</taxon>
        <taxon>Streptomycetaceae</taxon>
        <taxon>Streptomyces</taxon>
    </lineage>
</organism>
<feature type="domain" description="Ricin B lectin" evidence="2">
    <location>
        <begin position="49"/>
        <end position="181"/>
    </location>
</feature>
<evidence type="ECO:0000313" key="3">
    <source>
        <dbReference type="EMBL" id="MFC5023574.1"/>
    </source>
</evidence>
<keyword evidence="1" id="KW-0812">Transmembrane</keyword>
<dbReference type="PROSITE" id="PS50231">
    <property type="entry name" value="RICIN_B_LECTIN"/>
    <property type="match status" value="1"/>
</dbReference>
<dbReference type="InterPro" id="IPR000772">
    <property type="entry name" value="Ricin_B_lectin"/>
</dbReference>
<accession>A0ABV9XEY6</accession>
<dbReference type="SUPFAM" id="SSF50370">
    <property type="entry name" value="Ricin B-like lectins"/>
    <property type="match status" value="1"/>
</dbReference>
<evidence type="ECO:0000313" key="4">
    <source>
        <dbReference type="Proteomes" id="UP001595829"/>
    </source>
</evidence>
<proteinExistence type="predicted"/>
<dbReference type="Proteomes" id="UP001595829">
    <property type="component" value="Unassembled WGS sequence"/>
</dbReference>
<dbReference type="CDD" id="cd00161">
    <property type="entry name" value="beta-trefoil_Ricin-like"/>
    <property type="match status" value="1"/>
</dbReference>
<dbReference type="Pfam" id="PF00652">
    <property type="entry name" value="Ricin_B_lectin"/>
    <property type="match status" value="1"/>
</dbReference>
<name>A0ABV9XEY6_9ACTN</name>
<keyword evidence="1" id="KW-1133">Transmembrane helix</keyword>
<feature type="transmembrane region" description="Helical" evidence="1">
    <location>
        <begin position="12"/>
        <end position="30"/>
    </location>
</feature>
<gene>
    <name evidence="3" type="ORF">ACFPM3_15660</name>
</gene>
<comment type="caution">
    <text evidence="3">The sequence shown here is derived from an EMBL/GenBank/DDBJ whole genome shotgun (WGS) entry which is preliminary data.</text>
</comment>
<keyword evidence="1" id="KW-0472">Membrane</keyword>
<dbReference type="EMBL" id="JBHSJD010000009">
    <property type="protein sequence ID" value="MFC5023574.1"/>
    <property type="molecule type" value="Genomic_DNA"/>
</dbReference>
<dbReference type="RefSeq" id="WP_345688923.1">
    <property type="nucleotide sequence ID" value="NZ_BAABIT010000001.1"/>
</dbReference>